<proteinExistence type="predicted"/>
<dbReference type="Pfam" id="PF00583">
    <property type="entry name" value="Acetyltransf_1"/>
    <property type="match status" value="1"/>
</dbReference>
<evidence type="ECO:0000313" key="3">
    <source>
        <dbReference type="Proteomes" id="UP000031386"/>
    </source>
</evidence>
<reference evidence="2 3" key="1">
    <citation type="submission" date="2014-10" db="EMBL/GenBank/DDBJ databases">
        <title>Complete genome sequence of Parvimonas micra KCOM 1535 (= ChDC B708).</title>
        <authorList>
            <person name="Kook J.-K."/>
            <person name="Park S.-N."/>
            <person name="Lim Y.K."/>
            <person name="Roh H."/>
        </authorList>
    </citation>
    <scope>NUCLEOTIDE SEQUENCE [LARGE SCALE GENOMIC DNA]</scope>
    <source>
        <strain evidence="3">KCOM 1535 / ChDC B708</strain>
    </source>
</reference>
<dbReference type="GO" id="GO:0016747">
    <property type="term" value="F:acyltransferase activity, transferring groups other than amino-acyl groups"/>
    <property type="evidence" value="ECO:0007669"/>
    <property type="project" value="InterPro"/>
</dbReference>
<protein>
    <recommendedName>
        <fullName evidence="1">N-acetyltransferase domain-containing protein</fullName>
    </recommendedName>
</protein>
<dbReference type="KEGG" id="pmic:NW74_06875"/>
<dbReference type="OrthoDB" id="1821130at2"/>
<evidence type="ECO:0000259" key="1">
    <source>
        <dbReference type="PROSITE" id="PS51186"/>
    </source>
</evidence>
<dbReference type="InterPro" id="IPR000182">
    <property type="entry name" value="GNAT_dom"/>
</dbReference>
<dbReference type="STRING" id="33033.NW74_06875"/>
<dbReference type="AlphaFoldDB" id="A0A0B4S2M7"/>
<dbReference type="InterPro" id="IPR016181">
    <property type="entry name" value="Acyl_CoA_acyltransferase"/>
</dbReference>
<accession>A0A0B4S2M7</accession>
<dbReference type="Proteomes" id="UP000031386">
    <property type="component" value="Chromosome"/>
</dbReference>
<dbReference type="CDD" id="cd04301">
    <property type="entry name" value="NAT_SF"/>
    <property type="match status" value="1"/>
</dbReference>
<organism evidence="2 3">
    <name type="scientific">Parvimonas micra</name>
    <dbReference type="NCBI Taxonomy" id="33033"/>
    <lineage>
        <taxon>Bacteria</taxon>
        <taxon>Bacillati</taxon>
        <taxon>Bacillota</taxon>
        <taxon>Tissierellia</taxon>
        <taxon>Tissierellales</taxon>
        <taxon>Peptoniphilaceae</taxon>
        <taxon>Parvimonas</taxon>
    </lineage>
</organism>
<name>A0A0B4S2M7_9FIRM</name>
<dbReference type="Gene3D" id="3.40.630.30">
    <property type="match status" value="1"/>
</dbReference>
<dbReference type="RefSeq" id="WP_041954631.1">
    <property type="nucleotide sequence ID" value="NZ_CP009761.1"/>
</dbReference>
<keyword evidence="3" id="KW-1185">Reference proteome</keyword>
<dbReference type="EMBL" id="CP009761">
    <property type="protein sequence ID" value="AIZ37068.1"/>
    <property type="molecule type" value="Genomic_DNA"/>
</dbReference>
<gene>
    <name evidence="2" type="ORF">NW74_06875</name>
</gene>
<sequence>MLIRPMTIDDYEEVYSLWMSCKGMGLNNLDDSKEGIEKFLIRNPNTCFVAEENCIVGAIMVGNDGRRGYIYHTAVNPKYQNQKIGTKLLNTAINELIKLGINKVALVVFDKNEKGNIFWEKQGFTIRDDLIYRNKSLKDITRIDT</sequence>
<evidence type="ECO:0000313" key="2">
    <source>
        <dbReference type="EMBL" id="AIZ37068.1"/>
    </source>
</evidence>
<dbReference type="PIRSF" id="PIRSF037663">
    <property type="entry name" value="Acetyltransf_GNAT_prd"/>
    <property type="match status" value="1"/>
</dbReference>
<dbReference type="SUPFAM" id="SSF55729">
    <property type="entry name" value="Acyl-CoA N-acyltransferases (Nat)"/>
    <property type="match status" value="1"/>
</dbReference>
<dbReference type="PROSITE" id="PS51186">
    <property type="entry name" value="GNAT"/>
    <property type="match status" value="1"/>
</dbReference>
<dbReference type="InterPro" id="IPR017255">
    <property type="entry name" value="AcTrfase_GNAT_prd"/>
</dbReference>
<feature type="domain" description="N-acetyltransferase" evidence="1">
    <location>
        <begin position="1"/>
        <end position="144"/>
    </location>
</feature>